<sequence>REHTRKKRREHKSVLVAYAAPKPLLEAADFLHRQQRAKSGEEKMVFEATEEALQVLNSSLSHLKWRLKSPAKRRLEIDVLALLTGMRPVIMVDYGGKMPELQQHLCSLIKHCHQESAVFECLRVMVVDDMIYLIHIKGLAEYARTSLNSEAEFYFVNLEQEPLKMVSQKQDCPLGADFLRLQRLFSQFFPLDEAKDDALLPDVKDTVANVEPSTSLSAGHIDLSSCMQETQITVPTLNGWLLGYPVVYLFGKEFISEAICNLSTKNLHLFRILVRRGNGASSKGSQPEELMSFSVPYELSMRGRKEPWAEAFLERLQFKWQNCKQTWVFLEMEVEECYPQAIVL</sequence>
<gene>
    <name evidence="1" type="ORF">LITE_LOCUS13910</name>
</gene>
<dbReference type="PANTHER" id="PTHR31366:SF2">
    <property type="entry name" value="UPF0739 PROTEIN C1ORF74"/>
    <property type="match status" value="1"/>
</dbReference>
<evidence type="ECO:0000313" key="2">
    <source>
        <dbReference type="Proteomes" id="UP001154282"/>
    </source>
</evidence>
<accession>A0AAV0JH39</accession>
<dbReference type="EMBL" id="CAMGYJ010000005">
    <property type="protein sequence ID" value="CAI0408330.1"/>
    <property type="molecule type" value="Genomic_DNA"/>
</dbReference>
<name>A0AAV0JH39_9ROSI</name>
<keyword evidence="2" id="KW-1185">Reference proteome</keyword>
<dbReference type="InterPro" id="IPR027850">
    <property type="entry name" value="DUF4504"/>
</dbReference>
<organism evidence="1 2">
    <name type="scientific">Linum tenue</name>
    <dbReference type="NCBI Taxonomy" id="586396"/>
    <lineage>
        <taxon>Eukaryota</taxon>
        <taxon>Viridiplantae</taxon>
        <taxon>Streptophyta</taxon>
        <taxon>Embryophyta</taxon>
        <taxon>Tracheophyta</taxon>
        <taxon>Spermatophyta</taxon>
        <taxon>Magnoliopsida</taxon>
        <taxon>eudicotyledons</taxon>
        <taxon>Gunneridae</taxon>
        <taxon>Pentapetalae</taxon>
        <taxon>rosids</taxon>
        <taxon>fabids</taxon>
        <taxon>Malpighiales</taxon>
        <taxon>Linaceae</taxon>
        <taxon>Linum</taxon>
    </lineage>
</organism>
<feature type="non-terminal residue" evidence="1">
    <location>
        <position position="1"/>
    </location>
</feature>
<protein>
    <submittedName>
        <fullName evidence="1">Uncharacterized protein</fullName>
    </submittedName>
</protein>
<evidence type="ECO:0000313" key="1">
    <source>
        <dbReference type="EMBL" id="CAI0408330.1"/>
    </source>
</evidence>
<proteinExistence type="predicted"/>
<dbReference type="Pfam" id="PF14953">
    <property type="entry name" value="DUF4504"/>
    <property type="match status" value="1"/>
</dbReference>
<reference evidence="1" key="1">
    <citation type="submission" date="2022-08" db="EMBL/GenBank/DDBJ databases">
        <authorList>
            <person name="Gutierrez-Valencia J."/>
        </authorList>
    </citation>
    <scope>NUCLEOTIDE SEQUENCE</scope>
</reference>
<dbReference type="AlphaFoldDB" id="A0AAV0JH39"/>
<dbReference type="PANTHER" id="PTHR31366">
    <property type="entry name" value="UPF0739 PROTEIN C1ORF74"/>
    <property type="match status" value="1"/>
</dbReference>
<comment type="caution">
    <text evidence="1">The sequence shown here is derived from an EMBL/GenBank/DDBJ whole genome shotgun (WGS) entry which is preliminary data.</text>
</comment>
<dbReference type="Proteomes" id="UP001154282">
    <property type="component" value="Unassembled WGS sequence"/>
</dbReference>